<sequence>MTTEHALSFNNVDKTFGKNAALTGCTTHVNVGTITGLIGANGAGKSTLMSVAAGLTRPDGGSVTVLGQTPSQRNIPHGVSYLAQHKPLYRSFTVAEMLKFGAETNTSWDNDYATEIATSTKLSLGTKIKNLSPGQRTIVAIALVLGRKPQFLMLDEPMADLDPLARRTVAQILMADVAERGTTVLLSSHVLSEISDLADEMILLGTGSVHLQGPIEDVLHDHFVLTGQGDPHTVVGSATLVETRGSSHMRTHLFRGPAPHIATSDWAVAPVTLDDVVLGYLRTEDVPR</sequence>
<dbReference type="Gene3D" id="3.40.50.300">
    <property type="entry name" value="P-loop containing nucleotide triphosphate hydrolases"/>
    <property type="match status" value="1"/>
</dbReference>
<dbReference type="PANTHER" id="PTHR42939">
    <property type="entry name" value="ABC TRANSPORTER ATP-BINDING PROTEIN ALBC-RELATED"/>
    <property type="match status" value="1"/>
</dbReference>
<dbReference type="SUPFAM" id="SSF52540">
    <property type="entry name" value="P-loop containing nucleoside triphosphate hydrolases"/>
    <property type="match status" value="1"/>
</dbReference>
<dbReference type="GO" id="GO:0005524">
    <property type="term" value="F:ATP binding"/>
    <property type="evidence" value="ECO:0007669"/>
    <property type="project" value="UniProtKB-KW"/>
</dbReference>
<dbReference type="CDD" id="cd03230">
    <property type="entry name" value="ABC_DR_subfamily_A"/>
    <property type="match status" value="1"/>
</dbReference>
<gene>
    <name evidence="5" type="ORF">GCM10011410_10690</name>
</gene>
<keyword evidence="6" id="KW-1185">Reference proteome</keyword>
<proteinExistence type="predicted"/>
<dbReference type="GO" id="GO:0016887">
    <property type="term" value="F:ATP hydrolysis activity"/>
    <property type="evidence" value="ECO:0007669"/>
    <property type="project" value="InterPro"/>
</dbReference>
<dbReference type="AlphaFoldDB" id="A0A916XCA9"/>
<reference evidence="5" key="1">
    <citation type="journal article" date="2014" name="Int. J. Syst. Evol. Microbiol.">
        <title>Complete genome sequence of Corynebacterium casei LMG S-19264T (=DSM 44701T), isolated from a smear-ripened cheese.</title>
        <authorList>
            <consortium name="US DOE Joint Genome Institute (JGI-PGF)"/>
            <person name="Walter F."/>
            <person name="Albersmeier A."/>
            <person name="Kalinowski J."/>
            <person name="Ruckert C."/>
        </authorList>
    </citation>
    <scope>NUCLEOTIDE SEQUENCE</scope>
    <source>
        <strain evidence="5">CGMCC 1.15478</strain>
    </source>
</reference>
<feature type="domain" description="ABC transporter" evidence="4">
    <location>
        <begin position="7"/>
        <end position="231"/>
    </location>
</feature>
<evidence type="ECO:0000313" key="5">
    <source>
        <dbReference type="EMBL" id="GGC60084.1"/>
    </source>
</evidence>
<dbReference type="InterPro" id="IPR003593">
    <property type="entry name" value="AAA+_ATPase"/>
</dbReference>
<reference evidence="5" key="2">
    <citation type="submission" date="2020-09" db="EMBL/GenBank/DDBJ databases">
        <authorList>
            <person name="Sun Q."/>
            <person name="Zhou Y."/>
        </authorList>
    </citation>
    <scope>NUCLEOTIDE SEQUENCE</scope>
    <source>
        <strain evidence="5">CGMCC 1.15478</strain>
    </source>
</reference>
<organism evidence="5 6">
    <name type="scientific">Hoyosella rhizosphaerae</name>
    <dbReference type="NCBI Taxonomy" id="1755582"/>
    <lineage>
        <taxon>Bacteria</taxon>
        <taxon>Bacillati</taxon>
        <taxon>Actinomycetota</taxon>
        <taxon>Actinomycetes</taxon>
        <taxon>Mycobacteriales</taxon>
        <taxon>Hoyosellaceae</taxon>
        <taxon>Hoyosella</taxon>
    </lineage>
</organism>
<keyword evidence="1" id="KW-0813">Transport</keyword>
<comment type="caution">
    <text evidence="5">The sequence shown here is derived from an EMBL/GenBank/DDBJ whole genome shotgun (WGS) entry which is preliminary data.</text>
</comment>
<name>A0A916XCA9_9ACTN</name>
<dbReference type="InterPro" id="IPR051782">
    <property type="entry name" value="ABC_Transporter_VariousFunc"/>
</dbReference>
<dbReference type="InterPro" id="IPR003439">
    <property type="entry name" value="ABC_transporter-like_ATP-bd"/>
</dbReference>
<dbReference type="SMART" id="SM00382">
    <property type="entry name" value="AAA"/>
    <property type="match status" value="1"/>
</dbReference>
<keyword evidence="3 5" id="KW-0067">ATP-binding</keyword>
<evidence type="ECO:0000256" key="2">
    <source>
        <dbReference type="ARBA" id="ARBA00022741"/>
    </source>
</evidence>
<dbReference type="EMBL" id="BMJH01000001">
    <property type="protein sequence ID" value="GGC60084.1"/>
    <property type="molecule type" value="Genomic_DNA"/>
</dbReference>
<protein>
    <submittedName>
        <fullName evidence="5">ABC transporter ATP-binding protein</fullName>
    </submittedName>
</protein>
<dbReference type="Pfam" id="PF00005">
    <property type="entry name" value="ABC_tran"/>
    <property type="match status" value="1"/>
</dbReference>
<evidence type="ECO:0000313" key="6">
    <source>
        <dbReference type="Proteomes" id="UP000641514"/>
    </source>
</evidence>
<dbReference type="Proteomes" id="UP000641514">
    <property type="component" value="Unassembled WGS sequence"/>
</dbReference>
<dbReference type="PANTHER" id="PTHR42939:SF1">
    <property type="entry name" value="ABC TRANSPORTER ATP-BINDING PROTEIN ALBC-RELATED"/>
    <property type="match status" value="1"/>
</dbReference>
<evidence type="ECO:0000256" key="3">
    <source>
        <dbReference type="ARBA" id="ARBA00022840"/>
    </source>
</evidence>
<evidence type="ECO:0000256" key="1">
    <source>
        <dbReference type="ARBA" id="ARBA00022448"/>
    </source>
</evidence>
<keyword evidence="2" id="KW-0547">Nucleotide-binding</keyword>
<dbReference type="PROSITE" id="PS50893">
    <property type="entry name" value="ABC_TRANSPORTER_2"/>
    <property type="match status" value="1"/>
</dbReference>
<evidence type="ECO:0000259" key="4">
    <source>
        <dbReference type="PROSITE" id="PS50893"/>
    </source>
</evidence>
<dbReference type="RefSeq" id="WP_229675770.1">
    <property type="nucleotide sequence ID" value="NZ_BMJH01000001.1"/>
</dbReference>
<dbReference type="InterPro" id="IPR027417">
    <property type="entry name" value="P-loop_NTPase"/>
</dbReference>
<accession>A0A916XCA9</accession>